<keyword evidence="2" id="KW-1185">Reference proteome</keyword>
<dbReference type="Proteomes" id="UP001056120">
    <property type="component" value="Linkage Group LG07"/>
</dbReference>
<name>A0ACB9IQP4_9ASTR</name>
<accession>A0ACB9IQP4</accession>
<sequence>MGNTNYIDNRPDHYRVLEKWLDEDKKDSRASEEKRKDALISLKELINGGTSHIEKNLEQFEVYVMCAINGCSMRWRRLLEKWLDEDKRDSGASEVTRNKAASLTEDSCFSAQVEEALISLKELIN</sequence>
<organism evidence="1 2">
    <name type="scientific">Smallanthus sonchifolius</name>
    <dbReference type="NCBI Taxonomy" id="185202"/>
    <lineage>
        <taxon>Eukaryota</taxon>
        <taxon>Viridiplantae</taxon>
        <taxon>Streptophyta</taxon>
        <taxon>Embryophyta</taxon>
        <taxon>Tracheophyta</taxon>
        <taxon>Spermatophyta</taxon>
        <taxon>Magnoliopsida</taxon>
        <taxon>eudicotyledons</taxon>
        <taxon>Gunneridae</taxon>
        <taxon>Pentapetalae</taxon>
        <taxon>asterids</taxon>
        <taxon>campanulids</taxon>
        <taxon>Asterales</taxon>
        <taxon>Asteraceae</taxon>
        <taxon>Asteroideae</taxon>
        <taxon>Heliantheae alliance</taxon>
        <taxon>Millerieae</taxon>
        <taxon>Smallanthus</taxon>
    </lineage>
</organism>
<evidence type="ECO:0000313" key="2">
    <source>
        <dbReference type="Proteomes" id="UP001056120"/>
    </source>
</evidence>
<reference evidence="2" key="1">
    <citation type="journal article" date="2022" name="Mol. Ecol. Resour.">
        <title>The genomes of chicory, endive, great burdock and yacon provide insights into Asteraceae palaeo-polyploidization history and plant inulin production.</title>
        <authorList>
            <person name="Fan W."/>
            <person name="Wang S."/>
            <person name="Wang H."/>
            <person name="Wang A."/>
            <person name="Jiang F."/>
            <person name="Liu H."/>
            <person name="Zhao H."/>
            <person name="Xu D."/>
            <person name="Zhang Y."/>
        </authorList>
    </citation>
    <scope>NUCLEOTIDE SEQUENCE [LARGE SCALE GENOMIC DNA]</scope>
    <source>
        <strain evidence="2">cv. Yunnan</strain>
    </source>
</reference>
<reference evidence="1 2" key="2">
    <citation type="journal article" date="2022" name="Mol. Ecol. Resour.">
        <title>The genomes of chicory, endive, great burdock and yacon provide insights into Asteraceae paleo-polyploidization history and plant inulin production.</title>
        <authorList>
            <person name="Fan W."/>
            <person name="Wang S."/>
            <person name="Wang H."/>
            <person name="Wang A."/>
            <person name="Jiang F."/>
            <person name="Liu H."/>
            <person name="Zhao H."/>
            <person name="Xu D."/>
            <person name="Zhang Y."/>
        </authorList>
    </citation>
    <scope>NUCLEOTIDE SEQUENCE [LARGE SCALE GENOMIC DNA]</scope>
    <source>
        <strain evidence="2">cv. Yunnan</strain>
        <tissue evidence="1">Leaves</tissue>
    </source>
</reference>
<dbReference type="EMBL" id="CM042024">
    <property type="protein sequence ID" value="KAI3809800.1"/>
    <property type="molecule type" value="Genomic_DNA"/>
</dbReference>
<gene>
    <name evidence="1" type="ORF">L1987_19400</name>
</gene>
<evidence type="ECO:0000313" key="1">
    <source>
        <dbReference type="EMBL" id="KAI3809800.1"/>
    </source>
</evidence>
<protein>
    <submittedName>
        <fullName evidence="1">Uncharacterized protein</fullName>
    </submittedName>
</protein>
<proteinExistence type="predicted"/>
<comment type="caution">
    <text evidence="1">The sequence shown here is derived from an EMBL/GenBank/DDBJ whole genome shotgun (WGS) entry which is preliminary data.</text>
</comment>